<feature type="transmembrane region" description="Helical" evidence="4">
    <location>
        <begin position="144"/>
        <end position="162"/>
    </location>
</feature>
<dbReference type="InterPro" id="IPR052346">
    <property type="entry name" value="O-mannosyl-transferase_TMTC"/>
</dbReference>
<name>Q3SGU1_THIDA</name>
<keyword evidence="4" id="KW-0812">Transmembrane</keyword>
<evidence type="ECO:0000313" key="6">
    <source>
        <dbReference type="Proteomes" id="UP000008291"/>
    </source>
</evidence>
<feature type="transmembrane region" description="Helical" evidence="4">
    <location>
        <begin position="218"/>
        <end position="239"/>
    </location>
</feature>
<keyword evidence="4" id="KW-1133">Transmembrane helix</keyword>
<dbReference type="HOGENOM" id="CLU_025919_0_0_4"/>
<dbReference type="PANTHER" id="PTHR44227">
    <property type="match status" value="1"/>
</dbReference>
<feature type="transmembrane region" description="Helical" evidence="4">
    <location>
        <begin position="329"/>
        <end position="348"/>
    </location>
</feature>
<keyword evidence="1" id="KW-0677">Repeat</keyword>
<keyword evidence="6" id="KW-1185">Reference proteome</keyword>
<evidence type="ECO:0000313" key="5">
    <source>
        <dbReference type="EMBL" id="AAZ98152.1"/>
    </source>
</evidence>
<evidence type="ECO:0000256" key="3">
    <source>
        <dbReference type="PROSITE-ProRule" id="PRU00339"/>
    </source>
</evidence>
<dbReference type="InterPro" id="IPR019734">
    <property type="entry name" value="TPR_rpt"/>
</dbReference>
<dbReference type="PROSITE" id="PS50005">
    <property type="entry name" value="TPR"/>
    <property type="match status" value="1"/>
</dbReference>
<dbReference type="KEGG" id="tbd:Tbd_2199"/>
<dbReference type="PANTHER" id="PTHR44227:SF3">
    <property type="entry name" value="PROTEIN O-MANNOSYL-TRANSFERASE TMTC4"/>
    <property type="match status" value="1"/>
</dbReference>
<dbReference type="EMBL" id="CP000116">
    <property type="protein sequence ID" value="AAZ98152.1"/>
    <property type="molecule type" value="Genomic_DNA"/>
</dbReference>
<dbReference type="SUPFAM" id="SSF48452">
    <property type="entry name" value="TPR-like"/>
    <property type="match status" value="1"/>
</dbReference>
<dbReference type="InterPro" id="IPR011990">
    <property type="entry name" value="TPR-like_helical_dom_sf"/>
</dbReference>
<reference evidence="5 6" key="1">
    <citation type="journal article" date="2006" name="J. Bacteriol.">
        <title>The genome sequence of the obligately chemolithoautotrophic, facultatively anaerobic bacterium Thiobacillus denitrificans.</title>
        <authorList>
            <person name="Beller H.R."/>
            <person name="Chain P.S."/>
            <person name="Letain T.E."/>
            <person name="Chakicherla A."/>
            <person name="Larimer F.W."/>
            <person name="Richardson P.M."/>
            <person name="Coleman M.A."/>
            <person name="Wood A.P."/>
            <person name="Kelly D.P."/>
        </authorList>
    </citation>
    <scope>NUCLEOTIDE SEQUENCE [LARGE SCALE GENOMIC DNA]</scope>
    <source>
        <strain evidence="5 6">ATCC 25259</strain>
    </source>
</reference>
<organism evidence="5 6">
    <name type="scientific">Thiobacillus denitrificans (strain ATCC 25259 / T1)</name>
    <dbReference type="NCBI Taxonomy" id="292415"/>
    <lineage>
        <taxon>Bacteria</taxon>
        <taxon>Pseudomonadati</taxon>
        <taxon>Pseudomonadota</taxon>
        <taxon>Betaproteobacteria</taxon>
        <taxon>Nitrosomonadales</taxon>
        <taxon>Thiobacillaceae</taxon>
        <taxon>Thiobacillus</taxon>
    </lineage>
</organism>
<dbReference type="eggNOG" id="COG0457">
    <property type="taxonomic scope" value="Bacteria"/>
</dbReference>
<sequence>MPIFYEVNMIDRLKGLIPFLLLGATFALYWPSLDYAPFFDDTNFFERGGLDKVFLNGFSFAPRWLPYFMTAWVDLIFEDPLFVQRFLNVCLHLATAFVLHKLIRQVADHVAPHPNNRRAALAAALLFLLHPAAVYAVGYLIQRTILMATLFGLLALSAYFDGLVTRKKAFFIFSAFFYLLSSFSKEHAVTIPAAALALTTLAAPLTRQTMRRLILPAALYLGIAILVVVKMRGLLGTTYEPFAAALVHQQGGSESVPSLWALSALTQASLFFKYLGLMLMPYPGWMSIDIRVPFAQHFAQPKYLVGLFALATYALTTLVWLLKGGRRGLVGYALLAPLLLFVVEFSTVKIQEPFVLYRSYLWLAPLFIAMPVLTYRLSNGMFWSLALSVALAFAWVSSDRLQTFSSTYALWDDAAKKLPDERVLGSARVYANRGGLRMERGDFGGAVDDFTRALRADPGYREALKGRAFAHMKRGDHSRALADATALIRLDPSRRDSYIARGHVYKDQGDWRLAKADFEYGCAGMRFPAACMAVLTRDSEKSDPAAQRGKPLGEV</sequence>
<dbReference type="STRING" id="292415.Tbd_2199"/>
<feature type="transmembrane region" description="Helical" evidence="4">
    <location>
        <begin position="12"/>
        <end position="30"/>
    </location>
</feature>
<gene>
    <name evidence="5" type="ordered locus">Tbd_2199</name>
</gene>
<feature type="transmembrane region" description="Helical" evidence="4">
    <location>
        <begin position="381"/>
        <end position="398"/>
    </location>
</feature>
<feature type="transmembrane region" description="Helical" evidence="4">
    <location>
        <begin position="303"/>
        <end position="323"/>
    </location>
</feature>
<keyword evidence="2 3" id="KW-0802">TPR repeat</keyword>
<feature type="repeat" description="TPR" evidence="3">
    <location>
        <begin position="427"/>
        <end position="460"/>
    </location>
</feature>
<evidence type="ECO:0000256" key="1">
    <source>
        <dbReference type="ARBA" id="ARBA00022737"/>
    </source>
</evidence>
<evidence type="ECO:0000256" key="4">
    <source>
        <dbReference type="SAM" id="Phobius"/>
    </source>
</evidence>
<dbReference type="SMART" id="SM00028">
    <property type="entry name" value="TPR"/>
    <property type="match status" value="3"/>
</dbReference>
<feature type="transmembrane region" description="Helical" evidence="4">
    <location>
        <begin position="355"/>
        <end position="375"/>
    </location>
</feature>
<protein>
    <submittedName>
        <fullName evidence="5">Uncharacterized protein</fullName>
    </submittedName>
</protein>
<feature type="transmembrane region" description="Helical" evidence="4">
    <location>
        <begin position="119"/>
        <end position="138"/>
    </location>
</feature>
<keyword evidence="4" id="KW-0472">Membrane</keyword>
<proteinExistence type="predicted"/>
<feature type="transmembrane region" description="Helical" evidence="4">
    <location>
        <begin position="82"/>
        <end position="99"/>
    </location>
</feature>
<accession>Q3SGU1</accession>
<dbReference type="AlphaFoldDB" id="Q3SGU1"/>
<feature type="transmembrane region" description="Helical" evidence="4">
    <location>
        <begin position="259"/>
        <end position="282"/>
    </location>
</feature>
<evidence type="ECO:0000256" key="2">
    <source>
        <dbReference type="ARBA" id="ARBA00022803"/>
    </source>
</evidence>
<dbReference type="Proteomes" id="UP000008291">
    <property type="component" value="Chromosome"/>
</dbReference>
<dbReference type="Gene3D" id="1.25.40.10">
    <property type="entry name" value="Tetratricopeptide repeat domain"/>
    <property type="match status" value="1"/>
</dbReference>